<reference evidence="5 6" key="2">
    <citation type="submission" date="2019-09" db="EMBL/GenBank/DDBJ databases">
        <title>Mesorhizobium sp. MaA-C15 isolated from Microcystis aeruginosa.</title>
        <authorList>
            <person name="Jeong S.E."/>
            <person name="Jin H.M."/>
            <person name="Jeon C.O."/>
        </authorList>
    </citation>
    <scope>NUCLEOTIDE SEQUENCE [LARGE SCALE GENOMIC DNA]</scope>
    <source>
        <strain evidence="5 6">MaA-C15</strain>
    </source>
</reference>
<feature type="domain" description="HTH gntR-type" evidence="4">
    <location>
        <begin position="10"/>
        <end position="77"/>
    </location>
</feature>
<dbReference type="SUPFAM" id="SSF46785">
    <property type="entry name" value="Winged helix' DNA-binding domain"/>
    <property type="match status" value="1"/>
</dbReference>
<keyword evidence="6" id="KW-1185">Reference proteome</keyword>
<accession>A0A5D4H1V2</accession>
<keyword evidence="2" id="KW-0238">DNA-binding</keyword>
<evidence type="ECO:0000256" key="1">
    <source>
        <dbReference type="ARBA" id="ARBA00023015"/>
    </source>
</evidence>
<reference evidence="5 6" key="1">
    <citation type="submission" date="2019-08" db="EMBL/GenBank/DDBJ databases">
        <authorList>
            <person name="Seo Y.L."/>
        </authorList>
    </citation>
    <scope>NUCLEOTIDE SEQUENCE [LARGE SCALE GENOMIC DNA]</scope>
    <source>
        <strain evidence="5 6">MaA-C15</strain>
    </source>
</reference>
<sequence>MSQATEAVTEPAAQRAYRALERMIVTLELAPGETTTEGMLIERLSLGRTPVREAIQRLAWEGLIEVRPRAGLAIAPLKAADWPLVVDARTGVEIVLARSAARHVSERMISRLHDAAGGMKDAVSRSDVIAFLEADKHLDEVLAEASDNEFAVRVAAPLQTHSRRFWYRYQSGSGLAQSAEHHVLLIKAVMEKDERLAAREAERLMAMLRQLAEQAARR</sequence>
<dbReference type="InterPro" id="IPR008920">
    <property type="entry name" value="TF_FadR/GntR_C"/>
</dbReference>
<dbReference type="PROSITE" id="PS50949">
    <property type="entry name" value="HTH_GNTR"/>
    <property type="match status" value="1"/>
</dbReference>
<dbReference type="SMART" id="SM00345">
    <property type="entry name" value="HTH_GNTR"/>
    <property type="match status" value="1"/>
</dbReference>
<dbReference type="PANTHER" id="PTHR43537:SF45">
    <property type="entry name" value="GNTR FAMILY REGULATORY PROTEIN"/>
    <property type="match status" value="1"/>
</dbReference>
<name>A0A5D4H1V2_9HYPH</name>
<protein>
    <submittedName>
        <fullName evidence="5">GntR family transcriptional regulator</fullName>
    </submittedName>
</protein>
<dbReference type="PANTHER" id="PTHR43537">
    <property type="entry name" value="TRANSCRIPTIONAL REGULATOR, GNTR FAMILY"/>
    <property type="match status" value="1"/>
</dbReference>
<comment type="caution">
    <text evidence="5">The sequence shown here is derived from an EMBL/GenBank/DDBJ whole genome shotgun (WGS) entry which is preliminary data.</text>
</comment>
<evidence type="ECO:0000256" key="3">
    <source>
        <dbReference type="ARBA" id="ARBA00023163"/>
    </source>
</evidence>
<dbReference type="Pfam" id="PF07729">
    <property type="entry name" value="FCD"/>
    <property type="match status" value="1"/>
</dbReference>
<organism evidence="5 6">
    <name type="scientific">Neoaquamicrobium microcysteis</name>
    <dbReference type="NCBI Taxonomy" id="2682781"/>
    <lineage>
        <taxon>Bacteria</taxon>
        <taxon>Pseudomonadati</taxon>
        <taxon>Pseudomonadota</taxon>
        <taxon>Alphaproteobacteria</taxon>
        <taxon>Hyphomicrobiales</taxon>
        <taxon>Phyllobacteriaceae</taxon>
        <taxon>Neoaquamicrobium</taxon>
    </lineage>
</organism>
<evidence type="ECO:0000259" key="4">
    <source>
        <dbReference type="PROSITE" id="PS50949"/>
    </source>
</evidence>
<dbReference type="Proteomes" id="UP000323258">
    <property type="component" value="Unassembled WGS sequence"/>
</dbReference>
<dbReference type="OrthoDB" id="9806293at2"/>
<dbReference type="EMBL" id="VSZS01000055">
    <property type="protein sequence ID" value="TYR34537.1"/>
    <property type="molecule type" value="Genomic_DNA"/>
</dbReference>
<dbReference type="SUPFAM" id="SSF48008">
    <property type="entry name" value="GntR ligand-binding domain-like"/>
    <property type="match status" value="1"/>
</dbReference>
<dbReference type="SMART" id="SM00895">
    <property type="entry name" value="FCD"/>
    <property type="match status" value="1"/>
</dbReference>
<keyword evidence="3" id="KW-0804">Transcription</keyword>
<dbReference type="GO" id="GO:0003700">
    <property type="term" value="F:DNA-binding transcription factor activity"/>
    <property type="evidence" value="ECO:0007669"/>
    <property type="project" value="InterPro"/>
</dbReference>
<dbReference type="InterPro" id="IPR011711">
    <property type="entry name" value="GntR_C"/>
</dbReference>
<dbReference type="InterPro" id="IPR000524">
    <property type="entry name" value="Tscrpt_reg_HTH_GntR"/>
</dbReference>
<gene>
    <name evidence="5" type="ORF">FY036_04045</name>
</gene>
<dbReference type="AlphaFoldDB" id="A0A5D4H1V2"/>
<evidence type="ECO:0000256" key="2">
    <source>
        <dbReference type="ARBA" id="ARBA00023125"/>
    </source>
</evidence>
<proteinExistence type="predicted"/>
<dbReference type="Gene3D" id="1.10.10.10">
    <property type="entry name" value="Winged helix-like DNA-binding domain superfamily/Winged helix DNA-binding domain"/>
    <property type="match status" value="1"/>
</dbReference>
<dbReference type="Pfam" id="PF00392">
    <property type="entry name" value="GntR"/>
    <property type="match status" value="1"/>
</dbReference>
<evidence type="ECO:0000313" key="5">
    <source>
        <dbReference type="EMBL" id="TYR34537.1"/>
    </source>
</evidence>
<dbReference type="GO" id="GO:0003677">
    <property type="term" value="F:DNA binding"/>
    <property type="evidence" value="ECO:0007669"/>
    <property type="project" value="UniProtKB-KW"/>
</dbReference>
<dbReference type="InterPro" id="IPR036390">
    <property type="entry name" value="WH_DNA-bd_sf"/>
</dbReference>
<dbReference type="Gene3D" id="1.20.120.530">
    <property type="entry name" value="GntR ligand-binding domain-like"/>
    <property type="match status" value="1"/>
</dbReference>
<dbReference type="RefSeq" id="WP_148913429.1">
    <property type="nucleotide sequence ID" value="NZ_VSZS01000055.1"/>
</dbReference>
<keyword evidence="1" id="KW-0805">Transcription regulation</keyword>
<evidence type="ECO:0000313" key="6">
    <source>
        <dbReference type="Proteomes" id="UP000323258"/>
    </source>
</evidence>
<dbReference type="InterPro" id="IPR036388">
    <property type="entry name" value="WH-like_DNA-bd_sf"/>
</dbReference>